<evidence type="ECO:0000256" key="3">
    <source>
        <dbReference type="SAM" id="MobiDB-lite"/>
    </source>
</evidence>
<evidence type="ECO:0000313" key="6">
    <source>
        <dbReference type="Proteomes" id="UP000005408"/>
    </source>
</evidence>
<dbReference type="EnsemblMetazoa" id="G10793.1">
    <property type="protein sequence ID" value="G10793.1:cds"/>
    <property type="gene ID" value="G10793"/>
</dbReference>
<feature type="domain" description="RCC1-like" evidence="4">
    <location>
        <begin position="45"/>
        <end position="365"/>
    </location>
</feature>
<dbReference type="Pfam" id="PF25390">
    <property type="entry name" value="WD40_RLD"/>
    <property type="match status" value="1"/>
</dbReference>
<name>A0A8W8HS30_MAGGI</name>
<feature type="region of interest" description="Disordered" evidence="3">
    <location>
        <begin position="453"/>
        <end position="495"/>
    </location>
</feature>
<organism evidence="5 6">
    <name type="scientific">Magallana gigas</name>
    <name type="common">Pacific oyster</name>
    <name type="synonym">Crassostrea gigas</name>
    <dbReference type="NCBI Taxonomy" id="29159"/>
    <lineage>
        <taxon>Eukaryota</taxon>
        <taxon>Metazoa</taxon>
        <taxon>Spiralia</taxon>
        <taxon>Lophotrochozoa</taxon>
        <taxon>Mollusca</taxon>
        <taxon>Bivalvia</taxon>
        <taxon>Autobranchia</taxon>
        <taxon>Pteriomorphia</taxon>
        <taxon>Ostreida</taxon>
        <taxon>Ostreoidea</taxon>
        <taxon>Ostreidae</taxon>
        <taxon>Magallana</taxon>
    </lineage>
</organism>
<feature type="repeat" description="RCC1" evidence="2">
    <location>
        <begin position="290"/>
        <end position="336"/>
    </location>
</feature>
<evidence type="ECO:0000256" key="2">
    <source>
        <dbReference type="PROSITE-ProRule" id="PRU00235"/>
    </source>
</evidence>
<feature type="compositionally biased region" description="Polar residues" evidence="3">
    <location>
        <begin position="615"/>
        <end position="626"/>
    </location>
</feature>
<feature type="repeat" description="RCC1" evidence="2">
    <location>
        <begin position="97"/>
        <end position="153"/>
    </location>
</feature>
<protein>
    <recommendedName>
        <fullName evidence="4">RCC1-like domain-containing protein</fullName>
    </recommendedName>
</protein>
<feature type="compositionally biased region" description="Acidic residues" evidence="3">
    <location>
        <begin position="467"/>
        <end position="481"/>
    </location>
</feature>
<dbReference type="Pfam" id="PF13540">
    <property type="entry name" value="RCC1_2"/>
    <property type="match status" value="1"/>
</dbReference>
<feature type="repeat" description="RCC1" evidence="2">
    <location>
        <begin position="240"/>
        <end position="289"/>
    </location>
</feature>
<dbReference type="PANTHER" id="PTHR22870:SF408">
    <property type="entry name" value="OS09G0560450 PROTEIN"/>
    <property type="match status" value="1"/>
</dbReference>
<sequence length="951" mass="104382">MLDLDKNTDFSSTPVWQEKYAVLPPIQEEMNGEEEGDPDEGGGHRVISWGCGEFGQHCHGCKEDVAFSIGLLKEILPGQVKFVACGASHTILVNDSNEMYSWGNGNSGQLGTNVKELQWQPERVHLYDNNPVTLPDVAGVACGGRHSMVWLSNGNVFSFGNNFHAQLGYDYRSKNYKENQEFHLPPIKGVQEKVHFKNRKSSKHCRKIMVKPHLLKILIHRPVVHISCGEKHSLFRFQDGTIACVGSNANGQIGNGTLEEVTVPVLVEIADPVKYVASGANHNLAITCQGDVFMWGYGKGCGNKNKDILSPEKVPLKRKVVEVSGGATHSLALSGSGNIYVWGSGLDGQLGLGNSNTFQSFPKKLKHPELRRSVVKIQAGEYYSTAITESGSVFIWGKNSHVIRPDKPSNAKFWLPFHINKGLGPIQKVFCGSWHAVAITGNPAPFAYHSANSEASEQDFPMASPAEEGEQDTSSDSEGDFSELPRITVKKDSSTNKESTKISIADFYSGQDVYSDEGEAPSPAFFIEESSNHLKSDTMPVDKPESAKSHIVVQVPRPTVTVVDVACSPIPFSESDSESESGARTPQVLAKPVSAKSNKVPQVTLEPLQVAPSDSRLSNSVQSNGFRSDRSHTRVSVQPKYFTNPPDRDKSTMCKQPSTTVIQLSRLQNGNTQLRTVTQDSNGSRSTFRSGRMSDTAVVNLYCYENVMDGTPAKWNRSTESSLGDYGRQFGNGDILEEARRAARLPPKRNTPSRSIPSKKSTDANFVLQISRTDTVIGPLSVPKKNLTPRLNPMERYASVHNPSSSSSKFQEKKAKFGLKTPRNVSIPDTRSNMKQELEEMCIKGATGPKKAMFSSATSWKNKGDLARINNLKNDNMKAKTSLTFSPDVINGEKREKNLKVNGHDKENDTSKVPSFDQENGEEGEEEEDGNSYVVEETMSDNGRKSVTQAS</sequence>
<dbReference type="InterPro" id="IPR009091">
    <property type="entry name" value="RCC1/BLIP-II"/>
</dbReference>
<keyword evidence="6" id="KW-1185">Reference proteome</keyword>
<evidence type="ECO:0000259" key="4">
    <source>
        <dbReference type="Pfam" id="PF25390"/>
    </source>
</evidence>
<dbReference type="InterPro" id="IPR051210">
    <property type="entry name" value="Ub_ligase/GEF_domain"/>
</dbReference>
<reference evidence="5" key="1">
    <citation type="submission" date="2022-08" db="UniProtKB">
        <authorList>
            <consortium name="EnsemblMetazoa"/>
        </authorList>
    </citation>
    <scope>IDENTIFICATION</scope>
    <source>
        <strain evidence="5">05x7-T-G4-1.051#20</strain>
    </source>
</reference>
<feature type="repeat" description="RCC1" evidence="2">
    <location>
        <begin position="337"/>
        <end position="390"/>
    </location>
</feature>
<dbReference type="PROSITE" id="PS50012">
    <property type="entry name" value="RCC1_3"/>
    <property type="match status" value="5"/>
</dbReference>
<dbReference type="Gene3D" id="2.130.10.30">
    <property type="entry name" value="Regulator of chromosome condensation 1/beta-lactamase-inhibitor protein II"/>
    <property type="match status" value="2"/>
</dbReference>
<evidence type="ECO:0000256" key="1">
    <source>
        <dbReference type="ARBA" id="ARBA00022737"/>
    </source>
</evidence>
<dbReference type="PROSITE" id="PS00626">
    <property type="entry name" value="RCC1_2"/>
    <property type="match status" value="1"/>
</dbReference>
<dbReference type="AlphaFoldDB" id="A0A8W8HS30"/>
<feature type="compositionally biased region" description="Basic and acidic residues" evidence="3">
    <location>
        <begin position="891"/>
        <end position="910"/>
    </location>
</feature>
<dbReference type="InterPro" id="IPR058923">
    <property type="entry name" value="RCC1-like_dom"/>
</dbReference>
<feature type="compositionally biased region" description="Acidic residues" evidence="3">
    <location>
        <begin position="919"/>
        <end position="930"/>
    </location>
</feature>
<dbReference type="Proteomes" id="UP000005408">
    <property type="component" value="Unassembled WGS sequence"/>
</dbReference>
<dbReference type="PANTHER" id="PTHR22870">
    <property type="entry name" value="REGULATOR OF CHROMOSOME CONDENSATION"/>
    <property type="match status" value="1"/>
</dbReference>
<evidence type="ECO:0000313" key="5">
    <source>
        <dbReference type="EnsemblMetazoa" id="G10793.1:cds"/>
    </source>
</evidence>
<dbReference type="InterPro" id="IPR000408">
    <property type="entry name" value="Reg_chr_condens"/>
</dbReference>
<accession>A0A8W8HS30</accession>
<feature type="region of interest" description="Disordered" evidence="3">
    <location>
        <begin position="888"/>
        <end position="951"/>
    </location>
</feature>
<keyword evidence="1" id="KW-0677">Repeat</keyword>
<feature type="repeat" description="RCC1" evidence="2">
    <location>
        <begin position="154"/>
        <end position="239"/>
    </location>
</feature>
<dbReference type="PRINTS" id="PR00633">
    <property type="entry name" value="RCCNDNSATION"/>
</dbReference>
<feature type="region of interest" description="Disordered" evidence="3">
    <location>
        <begin position="571"/>
        <end position="654"/>
    </location>
</feature>
<dbReference type="SUPFAM" id="SSF50985">
    <property type="entry name" value="RCC1/BLIP-II"/>
    <property type="match status" value="2"/>
</dbReference>
<proteinExistence type="predicted"/>